<sequence>MELLAFLVRGAALLAAVGVGMLTYNTCNGQIRAPRAAFTAEDESCPLAAPALAVRAAVDVAG</sequence>
<gene>
    <name evidence="1" type="ORF">ACFYTF_13555</name>
</gene>
<dbReference type="EMBL" id="JBIAMX010000007">
    <property type="protein sequence ID" value="MFF0543852.1"/>
    <property type="molecule type" value="Genomic_DNA"/>
</dbReference>
<keyword evidence="2" id="KW-1185">Reference proteome</keyword>
<dbReference type="RefSeq" id="WP_043651275.1">
    <property type="nucleotide sequence ID" value="NZ_JBIAMX010000007.1"/>
</dbReference>
<accession>A0ABW6PN85</accession>
<comment type="caution">
    <text evidence="1">The sequence shown here is derived from an EMBL/GenBank/DDBJ whole genome shotgun (WGS) entry which is preliminary data.</text>
</comment>
<name>A0ABW6PN85_9NOCA</name>
<evidence type="ECO:0008006" key="3">
    <source>
        <dbReference type="Google" id="ProtNLM"/>
    </source>
</evidence>
<evidence type="ECO:0000313" key="2">
    <source>
        <dbReference type="Proteomes" id="UP001601444"/>
    </source>
</evidence>
<proteinExistence type="predicted"/>
<dbReference type="Proteomes" id="UP001601444">
    <property type="component" value="Unassembled WGS sequence"/>
</dbReference>
<reference evidence="1 2" key="1">
    <citation type="submission" date="2024-10" db="EMBL/GenBank/DDBJ databases">
        <title>The Natural Products Discovery Center: Release of the First 8490 Sequenced Strains for Exploring Actinobacteria Biosynthetic Diversity.</title>
        <authorList>
            <person name="Kalkreuter E."/>
            <person name="Kautsar S.A."/>
            <person name="Yang D."/>
            <person name="Bader C.D."/>
            <person name="Teijaro C.N."/>
            <person name="Fluegel L."/>
            <person name="Davis C.M."/>
            <person name="Simpson J.R."/>
            <person name="Lauterbach L."/>
            <person name="Steele A.D."/>
            <person name="Gui C."/>
            <person name="Meng S."/>
            <person name="Li G."/>
            <person name="Viehrig K."/>
            <person name="Ye F."/>
            <person name="Su P."/>
            <person name="Kiefer A.F."/>
            <person name="Nichols A."/>
            <person name="Cepeda A.J."/>
            <person name="Yan W."/>
            <person name="Fan B."/>
            <person name="Jiang Y."/>
            <person name="Adhikari A."/>
            <person name="Zheng C.-J."/>
            <person name="Schuster L."/>
            <person name="Cowan T.M."/>
            <person name="Smanski M.J."/>
            <person name="Chevrette M.G."/>
            <person name="De Carvalho L.P.S."/>
            <person name="Shen B."/>
        </authorList>
    </citation>
    <scope>NUCLEOTIDE SEQUENCE [LARGE SCALE GENOMIC DNA]</scope>
    <source>
        <strain evidence="1 2">NPDC004045</strain>
    </source>
</reference>
<organism evidence="1 2">
    <name type="scientific">Nocardia thailandica</name>
    <dbReference type="NCBI Taxonomy" id="257275"/>
    <lineage>
        <taxon>Bacteria</taxon>
        <taxon>Bacillati</taxon>
        <taxon>Actinomycetota</taxon>
        <taxon>Actinomycetes</taxon>
        <taxon>Mycobacteriales</taxon>
        <taxon>Nocardiaceae</taxon>
        <taxon>Nocardia</taxon>
    </lineage>
</organism>
<protein>
    <recommendedName>
        <fullName evidence="3">DUF2613 domain-containing protein</fullName>
    </recommendedName>
</protein>
<evidence type="ECO:0000313" key="1">
    <source>
        <dbReference type="EMBL" id="MFF0543852.1"/>
    </source>
</evidence>